<evidence type="ECO:0000256" key="6">
    <source>
        <dbReference type="ARBA" id="ARBA00038076"/>
    </source>
</evidence>
<dbReference type="PANTHER" id="PTHR30572">
    <property type="entry name" value="MEMBRANE COMPONENT OF TRANSPORTER-RELATED"/>
    <property type="match status" value="1"/>
</dbReference>
<evidence type="ECO:0000256" key="1">
    <source>
        <dbReference type="ARBA" id="ARBA00004651"/>
    </source>
</evidence>
<evidence type="ECO:0000259" key="8">
    <source>
        <dbReference type="Pfam" id="PF02687"/>
    </source>
</evidence>
<dbReference type="Proteomes" id="UP001057877">
    <property type="component" value="Chromosome"/>
</dbReference>
<comment type="similarity">
    <text evidence="6">Belongs to the ABC-4 integral membrane protein family.</text>
</comment>
<evidence type="ECO:0000256" key="5">
    <source>
        <dbReference type="ARBA" id="ARBA00023136"/>
    </source>
</evidence>
<dbReference type="PANTHER" id="PTHR30572:SF4">
    <property type="entry name" value="ABC TRANSPORTER PERMEASE YTRF"/>
    <property type="match status" value="1"/>
</dbReference>
<evidence type="ECO:0000256" key="3">
    <source>
        <dbReference type="ARBA" id="ARBA00022692"/>
    </source>
</evidence>
<evidence type="ECO:0000313" key="9">
    <source>
        <dbReference type="EMBL" id="UVI31919.1"/>
    </source>
</evidence>
<name>A0ABY5SE49_9BACL</name>
<feature type="domain" description="ABC3 transporter permease C-terminal" evidence="8">
    <location>
        <begin position="832"/>
        <end position="950"/>
    </location>
</feature>
<dbReference type="InterPro" id="IPR050250">
    <property type="entry name" value="Macrolide_Exporter_MacB"/>
</dbReference>
<feature type="transmembrane region" description="Helical" evidence="7">
    <location>
        <begin position="348"/>
        <end position="374"/>
    </location>
</feature>
<feature type="transmembrane region" description="Helical" evidence="7">
    <location>
        <begin position="402"/>
        <end position="422"/>
    </location>
</feature>
<feature type="transmembrane region" description="Helical" evidence="7">
    <location>
        <begin position="443"/>
        <end position="462"/>
    </location>
</feature>
<keyword evidence="10" id="KW-1185">Reference proteome</keyword>
<feature type="transmembrane region" description="Helical" evidence="7">
    <location>
        <begin position="822"/>
        <end position="849"/>
    </location>
</feature>
<dbReference type="RefSeq" id="WP_258387979.1">
    <property type="nucleotide sequence ID" value="NZ_CP091430.1"/>
</dbReference>
<keyword evidence="4 7" id="KW-1133">Transmembrane helix</keyword>
<protein>
    <submittedName>
        <fullName evidence="9">FtsX-like permease family protein</fullName>
    </submittedName>
</protein>
<proteinExistence type="inferred from homology"/>
<evidence type="ECO:0000256" key="7">
    <source>
        <dbReference type="SAM" id="Phobius"/>
    </source>
</evidence>
<evidence type="ECO:0000256" key="4">
    <source>
        <dbReference type="ARBA" id="ARBA00022989"/>
    </source>
</evidence>
<feature type="transmembrane region" description="Helical" evidence="7">
    <location>
        <begin position="927"/>
        <end position="949"/>
    </location>
</feature>
<sequence length="963" mass="108031">MALWTMILRKMAKNRWLQLNLWLGLTICVALFSSMPLYSHAILQRTLFKELQLLQQDKQIYPGYIRVATSVSGERPVEETQKLILRADNYMNQLPERFGLSSQSYIVTRGTQTIRILPAQATEREKKEMTLNASFRMVTDLEKRVRLVDGRFPDPNRSDDVYEAVVTQKFLIDMKRDLNNEFIYTNKETGKQLRILPVGLVETSPENPYDQFKVENFNSSLFIPSERFEKDFVQNMGILRLSSIVWQYSLNYEELKIGDIEKFTSSANALSGYFNMRLGIASVDVPAKAPIETYIVKKEKLDLMLWSLYSPVMFMLVFYLYMAANLIIERQKTEISVLRSRGASRLQIMLVFAAESIVLGTLALAVGPFVGVYFTKILGASSGFLEFVQRSSLDVVLNSTSYKTAILAVIGSIILILIPAFMATRTTIVGHKQQMARANKMSFWHKMFIDVILLGVSIYLLYGFNQRMSELKELALDPNALQVDPLLFFLPAIFSLGCGLFALRIYPWLIRLVYWIGRRWWSPALYSSLLQISRSSTQYLTIKVFLIMTVATGLFSANAARTINGNMEDKILYTTGADMTLSVLWENDAPPPQMGGGNMNAGPPAESAEEPIVPKRVSYTEPPFITMTELAGVEAAARVFIKDNVAVNTDGGTGAATLFGIDTYDFGHVAWMRSGLLDYHINDYLNLIASDPKAVLISRSLSNSLGVKPGDRIGAKWSGLDEAGFIVYGIIDYWPGWSPLPKARGAKEESDENVIRPNLVVGHLSYIQNHLALEPYKVWLKLEEGSSSQVVYDDLTKKKIPVTELSDANDQLVRSKNDPFRLAINGVMTLGFVISMAISFFGFLLFWVLTLSGRSLQYGILRAMGISFMQILGMLFSEQLLTSAAAVIIGVLIGNAVSDLFVPLFQLSFNASEQVPPFEIVRQLSDYVQLYSVIGTMLIIGLTILGVRVSRMKISQALKLGEE</sequence>
<keyword evidence="3 7" id="KW-0812">Transmembrane</keyword>
<keyword evidence="5 7" id="KW-0472">Membrane</keyword>
<feature type="transmembrane region" description="Helical" evidence="7">
    <location>
        <begin position="486"/>
        <end position="509"/>
    </location>
</feature>
<dbReference type="EMBL" id="CP091430">
    <property type="protein sequence ID" value="UVI31919.1"/>
    <property type="molecule type" value="Genomic_DNA"/>
</dbReference>
<feature type="transmembrane region" description="Helical" evidence="7">
    <location>
        <begin position="303"/>
        <end position="328"/>
    </location>
</feature>
<feature type="domain" description="ABC3 transporter permease C-terminal" evidence="8">
    <location>
        <begin position="313"/>
        <end position="423"/>
    </location>
</feature>
<accession>A0ABY5SE49</accession>
<comment type="subcellular location">
    <subcellularLocation>
        <location evidence="1">Cell membrane</location>
        <topology evidence="1">Multi-pass membrane protein</topology>
    </subcellularLocation>
</comment>
<evidence type="ECO:0000256" key="2">
    <source>
        <dbReference type="ARBA" id="ARBA00022475"/>
    </source>
</evidence>
<evidence type="ECO:0000313" key="10">
    <source>
        <dbReference type="Proteomes" id="UP001057877"/>
    </source>
</evidence>
<reference evidence="9" key="1">
    <citation type="submission" date="2022-01" db="EMBL/GenBank/DDBJ databases">
        <title>Paenibacillus spongiae sp. nov., isolated from marine sponge.</title>
        <authorList>
            <person name="Li Z."/>
            <person name="Zhang M."/>
        </authorList>
    </citation>
    <scope>NUCLEOTIDE SEQUENCE</scope>
    <source>
        <strain evidence="9">PHS-Z3</strain>
    </source>
</reference>
<dbReference type="InterPro" id="IPR003838">
    <property type="entry name" value="ABC3_permease_C"/>
</dbReference>
<organism evidence="9 10">
    <name type="scientific">Paenibacillus spongiae</name>
    <dbReference type="NCBI Taxonomy" id="2909671"/>
    <lineage>
        <taxon>Bacteria</taxon>
        <taxon>Bacillati</taxon>
        <taxon>Bacillota</taxon>
        <taxon>Bacilli</taxon>
        <taxon>Bacillales</taxon>
        <taxon>Paenibacillaceae</taxon>
        <taxon>Paenibacillus</taxon>
    </lineage>
</organism>
<keyword evidence="2" id="KW-1003">Cell membrane</keyword>
<dbReference type="Pfam" id="PF02687">
    <property type="entry name" value="FtsX"/>
    <property type="match status" value="2"/>
</dbReference>
<gene>
    <name evidence="9" type="ORF">L1F29_08920</name>
</gene>